<feature type="domain" description="Lipocalin/cytosolic fatty-acid binding" evidence="1">
    <location>
        <begin position="28"/>
        <end position="161"/>
    </location>
</feature>
<gene>
    <name evidence="2" type="ORF">DCHRY22_LOCUS6466</name>
</gene>
<organism evidence="2 3">
    <name type="scientific">Danaus chrysippus</name>
    <name type="common">African queen</name>
    <dbReference type="NCBI Taxonomy" id="151541"/>
    <lineage>
        <taxon>Eukaryota</taxon>
        <taxon>Metazoa</taxon>
        <taxon>Ecdysozoa</taxon>
        <taxon>Arthropoda</taxon>
        <taxon>Hexapoda</taxon>
        <taxon>Insecta</taxon>
        <taxon>Pterygota</taxon>
        <taxon>Neoptera</taxon>
        <taxon>Endopterygota</taxon>
        <taxon>Lepidoptera</taxon>
        <taxon>Glossata</taxon>
        <taxon>Ditrysia</taxon>
        <taxon>Papilionoidea</taxon>
        <taxon>Nymphalidae</taxon>
        <taxon>Danainae</taxon>
        <taxon>Danaini</taxon>
        <taxon>Danaina</taxon>
        <taxon>Danaus</taxon>
        <taxon>Anosia</taxon>
    </lineage>
</organism>
<dbReference type="Gene3D" id="2.40.128.20">
    <property type="match status" value="1"/>
</dbReference>
<accession>A0A8J2QN02</accession>
<dbReference type="AlphaFoldDB" id="A0A8J2QN02"/>
<name>A0A8J2QN02_9NEOP</name>
<proteinExistence type="predicted"/>
<dbReference type="CDD" id="cd00301">
    <property type="entry name" value="lipocalin_FABP"/>
    <property type="match status" value="1"/>
</dbReference>
<dbReference type="EMBL" id="CAKASE010000054">
    <property type="protein sequence ID" value="CAG9565665.1"/>
    <property type="molecule type" value="Genomic_DNA"/>
</dbReference>
<dbReference type="Pfam" id="PF00061">
    <property type="entry name" value="Lipocalin"/>
    <property type="match status" value="1"/>
</dbReference>
<reference evidence="2" key="1">
    <citation type="submission" date="2021-09" db="EMBL/GenBank/DDBJ databases">
        <authorList>
            <person name="Martin H S."/>
        </authorList>
    </citation>
    <scope>NUCLEOTIDE SEQUENCE</scope>
</reference>
<dbReference type="Proteomes" id="UP000789524">
    <property type="component" value="Unassembled WGS sequence"/>
</dbReference>
<dbReference type="SUPFAM" id="SSF50814">
    <property type="entry name" value="Lipocalins"/>
    <property type="match status" value="1"/>
</dbReference>
<protein>
    <submittedName>
        <fullName evidence="2">(African queen) hypothetical protein</fullName>
    </submittedName>
</protein>
<evidence type="ECO:0000313" key="2">
    <source>
        <dbReference type="EMBL" id="CAG9565665.1"/>
    </source>
</evidence>
<evidence type="ECO:0000313" key="3">
    <source>
        <dbReference type="Proteomes" id="UP000789524"/>
    </source>
</evidence>
<dbReference type="InterPro" id="IPR000566">
    <property type="entry name" value="Lipocln_cytosolic_FA-bd_dom"/>
</dbReference>
<dbReference type="OrthoDB" id="6601560at2759"/>
<keyword evidence="3" id="KW-1185">Reference proteome</keyword>
<comment type="caution">
    <text evidence="2">The sequence shown here is derived from an EMBL/GenBank/DDBJ whole genome shotgun (WGS) entry which is preliminary data.</text>
</comment>
<evidence type="ECO:0000259" key="1">
    <source>
        <dbReference type="Pfam" id="PF00061"/>
    </source>
</evidence>
<dbReference type="InterPro" id="IPR012674">
    <property type="entry name" value="Calycin"/>
</dbReference>
<sequence length="198" mass="22281">MWEVGCVRQDFRCPDVQPRELDLVELDGEWYLAAVATDMNITGECAFMVFNHKNTNTTDVSISWVTNNTASYYNGSVALTVGRNGGDLLLVTYIDKKTETYSVLAVDYEHYAVIFACYDDPSGNGSTYELWKLTRAPHLKRTDAVQLDRAVANYSLQNTSFMFFNNSERSCKINGGYLNQASLVLTSATALALFRRLY</sequence>